<sequence>MEDIRPTAKWANRMLRPLSSIYHRLEKHNEILTSIAHSKLKGREDAGTSGRIRPSRVTCAEERCSYSDEEPGDPAWVPGRPIRRRIRHNYSSRGQRNGARRRSRLSIHSPERQRTLPGAIEIATPLITGKAKQPLEPSSIRKQLFRNPLPTNTIRATDQRRATRTNKGSYPSYQGSWKEVLDLSGDTGLVDIAHFLDRIFIKFLSKTRNNHGPSPNQQQSRGARSLLSMAVRRLPDFIAEEQRIQDELEEDCDVDMCDAYFTELEAHYAPGGNGWLPLREAVRAQGIRLVSEMIHKGWVTKAAACRLLEECVSHGEIDAFELLLSKQLTTVNTYDYPIAFDPHRPSTHCDDPVHILGTYYAKCIGSRSFIFDELAKLLSRGVMPPEWMVTNLWKRCVDGAIKALSTECINSAAATRLIEAVILSASGIIQASNVLVSHGKVLSTLRGRLKDTRASATNTASLPKDQSPCPVPIQDALNNLTSSLIAALCGMYIARSQSVGDSDNVIGVKFRDTLRHLAITVQRAIGLGQPCEAKRTTLHSLRRGYVLVGDRLLQCGEVSSLEPIGPSDSISRRNMKLFFLSLACQHDMVRELAELVRQVVKFYERTRKSDQIRVSSGVRSKVSQLAGLTNFHGFSSLLAKVAAETAMGLAESTLDADDHAWAIEVQQNAVLLQQGQSPKESPASGRGDLGDSIDMYRWEESIGEWVASTPATKARSTQSNLVKGYSTRSTTIACSTSSISSSSSPSQDVASSVTSSAPSVSAKRAFAVTGVGSKSCKRLRSAPVESQTRDSPMASELPFAGSPIAARTRAARGALKDSVQPKAPKAFSIDTSFPTTKVEVVIVNKSVSALDPMTRRRYSRTTDEGTESNRRKSLSATLGHRGAGKQFSTPRITRRTIPCSQDDDSDDELSFL</sequence>
<feature type="compositionally biased region" description="Acidic residues" evidence="1">
    <location>
        <begin position="901"/>
        <end position="912"/>
    </location>
</feature>
<dbReference type="AlphaFoldDB" id="A0A0L1J4B2"/>
<keyword evidence="3" id="KW-1185">Reference proteome</keyword>
<feature type="compositionally biased region" description="Basic and acidic residues" evidence="1">
    <location>
        <begin position="860"/>
        <end position="870"/>
    </location>
</feature>
<evidence type="ECO:0000313" key="3">
    <source>
        <dbReference type="Proteomes" id="UP000037505"/>
    </source>
</evidence>
<comment type="caution">
    <text evidence="2">The sequence shown here is derived from an EMBL/GenBank/DDBJ whole genome shotgun (WGS) entry which is preliminary data.</text>
</comment>
<name>A0A0L1J4B2_ASPN3</name>
<proteinExistence type="predicted"/>
<dbReference type="OrthoDB" id="4159838at2759"/>
<dbReference type="Proteomes" id="UP000037505">
    <property type="component" value="Unassembled WGS sequence"/>
</dbReference>
<accession>A0A0L1J4B2</accession>
<feature type="region of interest" description="Disordered" evidence="1">
    <location>
        <begin position="779"/>
        <end position="798"/>
    </location>
</feature>
<dbReference type="EMBL" id="JNOM01000113">
    <property type="protein sequence ID" value="KNG86500.1"/>
    <property type="molecule type" value="Genomic_DNA"/>
</dbReference>
<dbReference type="RefSeq" id="XP_015407423.1">
    <property type="nucleotide sequence ID" value="XM_015550390.1"/>
</dbReference>
<feature type="region of interest" description="Disordered" evidence="1">
    <location>
        <begin position="736"/>
        <end position="755"/>
    </location>
</feature>
<evidence type="ECO:0000313" key="2">
    <source>
        <dbReference type="EMBL" id="KNG86500.1"/>
    </source>
</evidence>
<protein>
    <submittedName>
        <fullName evidence="2">Uncharacterized protein</fullName>
    </submittedName>
</protein>
<feature type="region of interest" description="Disordered" evidence="1">
    <location>
        <begin position="146"/>
        <end position="171"/>
    </location>
</feature>
<dbReference type="STRING" id="1509407.A0A0L1J4B2"/>
<evidence type="ECO:0000256" key="1">
    <source>
        <dbReference type="SAM" id="MobiDB-lite"/>
    </source>
</evidence>
<gene>
    <name evidence="2" type="ORF">ANOM_005133</name>
</gene>
<dbReference type="GeneID" id="26806937"/>
<reference evidence="2 3" key="1">
    <citation type="submission" date="2014-06" db="EMBL/GenBank/DDBJ databases">
        <title>The Genome of the Aflatoxigenic Filamentous Fungus Aspergillus nomius.</title>
        <authorList>
            <person name="Moore M.G."/>
            <person name="Shannon B.M."/>
            <person name="Brian M.M."/>
        </authorList>
    </citation>
    <scope>NUCLEOTIDE SEQUENCE [LARGE SCALE GENOMIC DNA]</scope>
    <source>
        <strain evidence="2 3">NRRL 13137</strain>
    </source>
</reference>
<feature type="region of interest" description="Disordered" evidence="1">
    <location>
        <begin position="856"/>
        <end position="912"/>
    </location>
</feature>
<organism evidence="2 3">
    <name type="scientific">Aspergillus nomiae NRRL (strain ATCC 15546 / NRRL 13137 / CBS 260.88 / M93)</name>
    <dbReference type="NCBI Taxonomy" id="1509407"/>
    <lineage>
        <taxon>Eukaryota</taxon>
        <taxon>Fungi</taxon>
        <taxon>Dikarya</taxon>
        <taxon>Ascomycota</taxon>
        <taxon>Pezizomycotina</taxon>
        <taxon>Eurotiomycetes</taxon>
        <taxon>Eurotiomycetidae</taxon>
        <taxon>Eurotiales</taxon>
        <taxon>Aspergillaceae</taxon>
        <taxon>Aspergillus</taxon>
        <taxon>Aspergillus subgen. Circumdati</taxon>
    </lineage>
</organism>
<feature type="region of interest" description="Disordered" evidence="1">
    <location>
        <begin position="87"/>
        <end position="114"/>
    </location>
</feature>